<evidence type="ECO:0000313" key="2">
    <source>
        <dbReference type="Proteomes" id="UP000001307"/>
    </source>
</evidence>
<sequence>MEESRGNDADLPLFDKRFQNLEDEQLPNEAEELKRHRIERAEKELGLLQIFENMAIGREDQNEDEDLDVAVVEDD</sequence>
<proteinExistence type="predicted"/>
<dbReference type="InParanoid" id="E4X2C5"/>
<accession>E4X2C5</accession>
<organism evidence="1">
    <name type="scientific">Oikopleura dioica</name>
    <name type="common">Tunicate</name>
    <dbReference type="NCBI Taxonomy" id="34765"/>
    <lineage>
        <taxon>Eukaryota</taxon>
        <taxon>Metazoa</taxon>
        <taxon>Chordata</taxon>
        <taxon>Tunicata</taxon>
        <taxon>Appendicularia</taxon>
        <taxon>Copelata</taxon>
        <taxon>Oikopleuridae</taxon>
        <taxon>Oikopleura</taxon>
    </lineage>
</organism>
<name>E4X2C5_OIKDI</name>
<evidence type="ECO:0000313" key="1">
    <source>
        <dbReference type="EMBL" id="CBY07367.1"/>
    </source>
</evidence>
<keyword evidence="2" id="KW-1185">Reference proteome</keyword>
<dbReference type="AlphaFoldDB" id="E4X2C5"/>
<dbReference type="Proteomes" id="UP000001307">
    <property type="component" value="Unassembled WGS sequence"/>
</dbReference>
<protein>
    <submittedName>
        <fullName evidence="1">Uncharacterized protein</fullName>
    </submittedName>
</protein>
<gene>
    <name evidence="1" type="ORF">GSOID_T00017035001</name>
</gene>
<dbReference type="EMBL" id="FN653022">
    <property type="protein sequence ID" value="CBY07367.1"/>
    <property type="molecule type" value="Genomic_DNA"/>
</dbReference>
<reference evidence="1" key="1">
    <citation type="journal article" date="2010" name="Science">
        <title>Plasticity of animal genome architecture unmasked by rapid evolution of a pelagic tunicate.</title>
        <authorList>
            <person name="Denoeud F."/>
            <person name="Henriet S."/>
            <person name="Mungpakdee S."/>
            <person name="Aury J.M."/>
            <person name="Da Silva C."/>
            <person name="Brinkmann H."/>
            <person name="Mikhaleva J."/>
            <person name="Olsen L.C."/>
            <person name="Jubin C."/>
            <person name="Canestro C."/>
            <person name="Bouquet J.M."/>
            <person name="Danks G."/>
            <person name="Poulain J."/>
            <person name="Campsteijn C."/>
            <person name="Adamski M."/>
            <person name="Cross I."/>
            <person name="Yadetie F."/>
            <person name="Muffato M."/>
            <person name="Louis A."/>
            <person name="Butcher S."/>
            <person name="Tsagkogeorga G."/>
            <person name="Konrad A."/>
            <person name="Singh S."/>
            <person name="Jensen M.F."/>
            <person name="Cong E.H."/>
            <person name="Eikeseth-Otteraa H."/>
            <person name="Noel B."/>
            <person name="Anthouard V."/>
            <person name="Porcel B.M."/>
            <person name="Kachouri-Lafond R."/>
            <person name="Nishino A."/>
            <person name="Ugolini M."/>
            <person name="Chourrout P."/>
            <person name="Nishida H."/>
            <person name="Aasland R."/>
            <person name="Huzurbazar S."/>
            <person name="Westhof E."/>
            <person name="Delsuc F."/>
            <person name="Lehrach H."/>
            <person name="Reinhardt R."/>
            <person name="Weissenbach J."/>
            <person name="Roy S.W."/>
            <person name="Artiguenave F."/>
            <person name="Postlethwait J.H."/>
            <person name="Manak J.R."/>
            <person name="Thompson E.M."/>
            <person name="Jaillon O."/>
            <person name="Du Pasquier L."/>
            <person name="Boudinot P."/>
            <person name="Liberles D.A."/>
            <person name="Volff J.N."/>
            <person name="Philippe H."/>
            <person name="Lenhard B."/>
            <person name="Roest Crollius H."/>
            <person name="Wincker P."/>
            <person name="Chourrout D."/>
        </authorList>
    </citation>
    <scope>NUCLEOTIDE SEQUENCE [LARGE SCALE GENOMIC DNA]</scope>
</reference>